<feature type="region of interest" description="Disordered" evidence="6">
    <location>
        <begin position="1"/>
        <end position="35"/>
    </location>
</feature>
<feature type="compositionally biased region" description="Basic and acidic residues" evidence="6">
    <location>
        <begin position="287"/>
        <end position="296"/>
    </location>
</feature>
<feature type="compositionally biased region" description="Low complexity" evidence="6">
    <location>
        <begin position="1159"/>
        <end position="1170"/>
    </location>
</feature>
<feature type="compositionally biased region" description="Polar residues" evidence="6">
    <location>
        <begin position="902"/>
        <end position="920"/>
    </location>
</feature>
<feature type="compositionally biased region" description="Low complexity" evidence="6">
    <location>
        <begin position="849"/>
        <end position="866"/>
    </location>
</feature>
<keyword evidence="5" id="KW-0966">Cell projection</keyword>
<name>A0AAV1HQH9_XYRNO</name>
<feature type="compositionally biased region" description="Polar residues" evidence="6">
    <location>
        <begin position="1171"/>
        <end position="1183"/>
    </location>
</feature>
<feature type="compositionally biased region" description="Basic and acidic residues" evidence="6">
    <location>
        <begin position="2477"/>
        <end position="2500"/>
    </location>
</feature>
<feature type="compositionally biased region" description="Polar residues" evidence="6">
    <location>
        <begin position="1950"/>
        <end position="1960"/>
    </location>
</feature>
<dbReference type="PROSITE" id="PS50309">
    <property type="entry name" value="DC"/>
    <property type="match status" value="2"/>
</dbReference>
<evidence type="ECO:0000313" key="9">
    <source>
        <dbReference type="Proteomes" id="UP001178508"/>
    </source>
</evidence>
<feature type="compositionally biased region" description="Polar residues" evidence="6">
    <location>
        <begin position="1485"/>
        <end position="1495"/>
    </location>
</feature>
<feature type="compositionally biased region" description="Low complexity" evidence="6">
    <location>
        <begin position="991"/>
        <end position="1003"/>
    </location>
</feature>
<feature type="compositionally biased region" description="Acidic residues" evidence="6">
    <location>
        <begin position="2451"/>
        <end position="2461"/>
    </location>
</feature>
<feature type="region of interest" description="Disordered" evidence="6">
    <location>
        <begin position="466"/>
        <end position="491"/>
    </location>
</feature>
<feature type="compositionally biased region" description="Polar residues" evidence="6">
    <location>
        <begin position="405"/>
        <end position="421"/>
    </location>
</feature>
<feature type="compositionally biased region" description="Acidic residues" evidence="6">
    <location>
        <begin position="2316"/>
        <end position="2370"/>
    </location>
</feature>
<feature type="domain" description="Doublecortin" evidence="7">
    <location>
        <begin position="158"/>
        <end position="237"/>
    </location>
</feature>
<feature type="compositionally biased region" description="Low complexity" evidence="6">
    <location>
        <begin position="1247"/>
        <end position="1262"/>
    </location>
</feature>
<dbReference type="Pfam" id="PF03607">
    <property type="entry name" value="DCX"/>
    <property type="match status" value="2"/>
</dbReference>
<feature type="compositionally biased region" description="Low complexity" evidence="6">
    <location>
        <begin position="1113"/>
        <end position="1125"/>
    </location>
</feature>
<feature type="compositionally biased region" description="Basic and acidic residues" evidence="6">
    <location>
        <begin position="1613"/>
        <end position="1624"/>
    </location>
</feature>
<feature type="region of interest" description="Disordered" evidence="6">
    <location>
        <begin position="245"/>
        <end position="331"/>
    </location>
</feature>
<proteinExistence type="predicted"/>
<dbReference type="GO" id="GO:0060041">
    <property type="term" value="P:retina development in camera-type eye"/>
    <property type="evidence" value="ECO:0007669"/>
    <property type="project" value="TreeGrafter"/>
</dbReference>
<feature type="compositionally biased region" description="Basic residues" evidence="6">
    <location>
        <begin position="472"/>
        <end position="484"/>
    </location>
</feature>
<feature type="compositionally biased region" description="Acidic residues" evidence="6">
    <location>
        <begin position="1699"/>
        <end position="1726"/>
    </location>
</feature>
<feature type="compositionally biased region" description="Basic residues" evidence="6">
    <location>
        <begin position="2623"/>
        <end position="2636"/>
    </location>
</feature>
<feature type="compositionally biased region" description="Polar residues" evidence="6">
    <location>
        <begin position="950"/>
        <end position="960"/>
    </location>
</feature>
<feature type="compositionally biased region" description="Polar residues" evidence="6">
    <location>
        <begin position="1126"/>
        <end position="1143"/>
    </location>
</feature>
<feature type="compositionally biased region" description="Basic and acidic residues" evidence="6">
    <location>
        <begin position="1905"/>
        <end position="1917"/>
    </location>
</feature>
<feature type="compositionally biased region" description="Acidic residues" evidence="6">
    <location>
        <begin position="2191"/>
        <end position="2232"/>
    </location>
</feature>
<dbReference type="SUPFAM" id="SSF89837">
    <property type="entry name" value="Doublecortin (DC)"/>
    <property type="match status" value="2"/>
</dbReference>
<feature type="compositionally biased region" description="Polar residues" evidence="6">
    <location>
        <begin position="2110"/>
        <end position="2127"/>
    </location>
</feature>
<dbReference type="InterPro" id="IPR003533">
    <property type="entry name" value="Doublecortin_dom"/>
</dbReference>
<feature type="compositionally biased region" description="Basic and acidic residues" evidence="6">
    <location>
        <begin position="775"/>
        <end position="786"/>
    </location>
</feature>
<feature type="compositionally biased region" description="Polar residues" evidence="6">
    <location>
        <begin position="739"/>
        <end position="761"/>
    </location>
</feature>
<feature type="compositionally biased region" description="Polar residues" evidence="6">
    <location>
        <begin position="1430"/>
        <end position="1468"/>
    </location>
</feature>
<feature type="region of interest" description="Disordered" evidence="6">
    <location>
        <begin position="1664"/>
        <end position="1762"/>
    </location>
</feature>
<feature type="region of interest" description="Disordered" evidence="6">
    <location>
        <begin position="2178"/>
        <end position="2646"/>
    </location>
</feature>
<dbReference type="SMART" id="SM00537">
    <property type="entry name" value="DCX"/>
    <property type="match status" value="2"/>
</dbReference>
<feature type="compositionally biased region" description="Basic and acidic residues" evidence="6">
    <location>
        <begin position="2526"/>
        <end position="2548"/>
    </location>
</feature>
<feature type="compositionally biased region" description="Polar residues" evidence="6">
    <location>
        <begin position="880"/>
        <end position="893"/>
    </location>
</feature>
<evidence type="ECO:0000259" key="7">
    <source>
        <dbReference type="PROSITE" id="PS50309"/>
    </source>
</evidence>
<feature type="compositionally biased region" description="Pro residues" evidence="6">
    <location>
        <begin position="20"/>
        <end position="29"/>
    </location>
</feature>
<evidence type="ECO:0000256" key="6">
    <source>
        <dbReference type="SAM" id="MobiDB-lite"/>
    </source>
</evidence>
<gene>
    <name evidence="8" type="ORF">XNOV1_A034066</name>
</gene>
<feature type="compositionally biased region" description="Basic and acidic residues" evidence="6">
    <location>
        <begin position="1681"/>
        <end position="1698"/>
    </location>
</feature>
<feature type="compositionally biased region" description="Polar residues" evidence="6">
    <location>
        <begin position="1086"/>
        <end position="1095"/>
    </location>
</feature>
<keyword evidence="9" id="KW-1185">Reference proteome</keyword>
<feature type="compositionally biased region" description="Polar residues" evidence="6">
    <location>
        <begin position="1373"/>
        <end position="1382"/>
    </location>
</feature>
<feature type="compositionally biased region" description="Basic and acidic residues" evidence="6">
    <location>
        <begin position="1925"/>
        <end position="1943"/>
    </location>
</feature>
<dbReference type="Gene3D" id="3.10.20.230">
    <property type="entry name" value="Doublecortin domain"/>
    <property type="match status" value="2"/>
</dbReference>
<feature type="compositionally biased region" description="Basic and acidic residues" evidence="6">
    <location>
        <begin position="1534"/>
        <end position="1559"/>
    </location>
</feature>
<keyword evidence="4" id="KW-0677">Repeat</keyword>
<feature type="region of interest" description="Disordered" evidence="6">
    <location>
        <begin position="2070"/>
        <end position="2098"/>
    </location>
</feature>
<protein>
    <submittedName>
        <fullName evidence="8">Retinitis pigmentosa 1-like 1 protein</fullName>
    </submittedName>
</protein>
<dbReference type="FunFam" id="3.10.20.230:FF:000006">
    <property type="entry name" value="Oxygen-regulated protein 1"/>
    <property type="match status" value="1"/>
</dbReference>
<feature type="compositionally biased region" description="Low complexity" evidence="6">
    <location>
        <begin position="316"/>
        <end position="326"/>
    </location>
</feature>
<feature type="region of interest" description="Disordered" evidence="6">
    <location>
        <begin position="2110"/>
        <end position="2134"/>
    </location>
</feature>
<comment type="subcellular location">
    <subcellularLocation>
        <location evidence="1">Cell projection</location>
    </subcellularLocation>
    <subcellularLocation>
        <location evidence="2">Cytoplasm</location>
    </subcellularLocation>
</comment>
<accession>A0AAV1HQH9</accession>
<feature type="compositionally biased region" description="Basic and acidic residues" evidence="6">
    <location>
        <begin position="2561"/>
        <end position="2574"/>
    </location>
</feature>
<feature type="compositionally biased region" description="Polar residues" evidence="6">
    <location>
        <begin position="1847"/>
        <end position="1859"/>
    </location>
</feature>
<feature type="compositionally biased region" description="Acidic residues" evidence="6">
    <location>
        <begin position="2549"/>
        <end position="2560"/>
    </location>
</feature>
<dbReference type="GO" id="GO:0035082">
    <property type="term" value="P:axoneme assembly"/>
    <property type="evidence" value="ECO:0007669"/>
    <property type="project" value="TreeGrafter"/>
</dbReference>
<dbReference type="PANTHER" id="PTHR23005:SF3">
    <property type="entry name" value="RETINITIS PIGMENTOSA 1-LIKE 1 PROTEIN"/>
    <property type="match status" value="1"/>
</dbReference>
<feature type="compositionally biased region" description="Acidic residues" evidence="6">
    <location>
        <begin position="2430"/>
        <end position="2439"/>
    </location>
</feature>
<feature type="compositionally biased region" description="Polar residues" evidence="6">
    <location>
        <begin position="1314"/>
        <end position="1336"/>
    </location>
</feature>
<feature type="region of interest" description="Disordered" evidence="6">
    <location>
        <begin position="133"/>
        <end position="152"/>
    </location>
</feature>
<feature type="compositionally biased region" description="Basic and acidic residues" evidence="6">
    <location>
        <begin position="1046"/>
        <end position="1059"/>
    </location>
</feature>
<organism evidence="8 9">
    <name type="scientific">Xyrichtys novacula</name>
    <name type="common">Pearly razorfish</name>
    <name type="synonym">Hemipteronotus novacula</name>
    <dbReference type="NCBI Taxonomy" id="13765"/>
    <lineage>
        <taxon>Eukaryota</taxon>
        <taxon>Metazoa</taxon>
        <taxon>Chordata</taxon>
        <taxon>Craniata</taxon>
        <taxon>Vertebrata</taxon>
        <taxon>Euteleostomi</taxon>
        <taxon>Actinopterygii</taxon>
        <taxon>Neopterygii</taxon>
        <taxon>Teleostei</taxon>
        <taxon>Neoteleostei</taxon>
        <taxon>Acanthomorphata</taxon>
        <taxon>Eupercaria</taxon>
        <taxon>Labriformes</taxon>
        <taxon>Labridae</taxon>
        <taxon>Xyrichtys</taxon>
    </lineage>
</organism>
<feature type="compositionally biased region" description="Polar residues" evidence="6">
    <location>
        <begin position="1209"/>
        <end position="1225"/>
    </location>
</feature>
<feature type="compositionally biased region" description="Acidic residues" evidence="6">
    <location>
        <begin position="2296"/>
        <end position="2308"/>
    </location>
</feature>
<feature type="compositionally biased region" description="Acidic residues" evidence="6">
    <location>
        <begin position="2378"/>
        <end position="2422"/>
    </location>
</feature>
<evidence type="ECO:0000256" key="4">
    <source>
        <dbReference type="ARBA" id="ARBA00022737"/>
    </source>
</evidence>
<feature type="compositionally biased region" description="Acidic residues" evidence="6">
    <location>
        <begin position="2515"/>
        <end position="2525"/>
    </location>
</feature>
<dbReference type="EMBL" id="OY660887">
    <property type="protein sequence ID" value="CAJ1087054.1"/>
    <property type="molecule type" value="Genomic_DNA"/>
</dbReference>
<evidence type="ECO:0000256" key="2">
    <source>
        <dbReference type="ARBA" id="ARBA00004496"/>
    </source>
</evidence>
<feature type="compositionally biased region" description="Acidic residues" evidence="6">
    <location>
        <begin position="2240"/>
        <end position="2288"/>
    </location>
</feature>
<feature type="region of interest" description="Disordered" evidence="6">
    <location>
        <begin position="596"/>
        <end position="1651"/>
    </location>
</feature>
<feature type="compositionally biased region" description="Basic and acidic residues" evidence="6">
    <location>
        <begin position="1297"/>
        <end position="1310"/>
    </location>
</feature>
<feature type="compositionally biased region" description="Low complexity" evidence="6">
    <location>
        <begin position="1073"/>
        <end position="1085"/>
    </location>
</feature>
<dbReference type="GO" id="GO:0042461">
    <property type="term" value="P:photoreceptor cell development"/>
    <property type="evidence" value="ECO:0007669"/>
    <property type="project" value="TreeGrafter"/>
</dbReference>
<evidence type="ECO:0000256" key="1">
    <source>
        <dbReference type="ARBA" id="ARBA00004316"/>
    </source>
</evidence>
<sequence length="2646" mass="287052">MHSVQTGMWDPQPPSKHASPIPPQPPSNPHRPHVITDTPAKRITFYKSGDSQFGGVRMAVHKRSFKCFDALLDDLSQKVPLPFGVRTVTTPRGTHTIKHLEQLQDGGCYLCSDRRQTKPINMELARKHPGIWYHDTRRPHRPETSSSTPTGHWPFRQRRILLVKNSEPGIRRSIVLSRRSMRSLRAFLEEVSEVMQFHVRKLYTVEGRRIDSVQSLMTCSGVLVCVGREAFSPMLANFIRKSSEERLPGLSSRSPGLGPRTPGNGARSPGAQGVRSPPHGAQSRASEYSEVHESRKNVNFGLETKKSIIHPRSDSSNRSTRFSLSSDKSYGNGVSAYSQAKPAIMNEDIEKRVLVNKDGSLSVEMRVRFRLHHDETLQWSTQIKKSPSLTNECCPLSQAQPHYLQQGQSESCSDPDSTSYEQEGGHCPGQILQHARDLNSCPCCYQRAEQQYDFWENPLHSCSKPPVPPPHTHSHTHTMMRHTHSSSSSSSCNSRRVVRCRARLSNCSGSEQKQLVQEEMCVTEQVERMVEVEQDGETHVEVCKVSRCSSRSEVVAMESNLQPHGRVEEDVMMEVAEERPLSAVSSSSRVLQLLKEDQDDEHPTGHGDETENVSRAVSAASSCHCGEAAGDSTNEAEEGDRAPSSKPIISRASCRSNKSKIQKSEDNGTADDEDEETKRVMSSLSDHRGLSAGSLHSRASSVCPNCGGCKQGSASASPKPATPLSRQGVGSENDGSDVSVISTQSNKSNLTNHGRISATSHNLEDIASESVSRMSNHETAENEQERASNTGSVASHRSNKSHKSCCKESNGATADNDGDRSPSAMSARSNKSDVKAKEVSEGDDAIERALSALSAKSGASSKTTSSVKPNVAAEEDNSRTHSALSVKSNTSANPDPVDRNDSVLSAKSNVSVKSGTSQRSKCSHCARADKPGIKITGQEEEMETEERAGSTVSAQSNLTAKSKKSHKSKASERSPSPRSDTVGDEEKRSASKMSSRSVKSNTSLKSTKSCKPNDNTEEVTAPPDEKENEETEQRPESAVSSKSHKSKGDENTGEGSEKGEDAEDGEKEEERAASALSGKSASGKSHTSAKSSKSQRSNKEDAEDGETEEERAASALSGKSASGKSHTSAKSSKSQRSNKTTVSPKPDEVEENEAEERVSSALSVKSKSSVRTSASHKSTSSKNLKLEPPSPNVVTIQTPEEVDEEGQERAQSAASTKSIKSNVSTHKLDGTDIAVVDAADEEPEPPAASSCSPQSSVQQLLPGPGAGETRGSSALSVRSKTSTKSGRSNCRCGAASAKKEKDKEELKSDGASEAAQSVRSSSTKRQGGESENSGSVSLGLPEDQETADSDSGKSTVSFHVNTERKSKVKTKSPENTEQSSGKDSVFGTGSTRSRKSDTKSKVSHKTPAVDIPTIETPEGVEDQGEAGSMKSASTTKAGNVNAPRTPTAMSSASVKSRNKSPSSASVKNANDAKSKVSDSGRSDTENPAESSSASKTEGLEDTADNRNASVHSKSPCCLRPESAASAHSGSKLKVSKDGKGEDSVKLESVKRKPLRKDSPVKSSSPCPVHSSKPCSKEEACSESTLSHSLSAADLLKETMSAARPLSRQSKASKTSDKTKSDKSGRCQRSRNQRDQMETPELTPSCLPNASPNEVVSEWLRSIPTDSNMLPLGDELNEGEDLLEKSEVEKPAEEISKEEESPEDEKVVEEENEEAKDEVEEKEEEGECAATEEKDSDQPQVDAEEDSSPPNPQVLGTESLPKNWQSSATVMKVLLSSSLGRCRSMPEVSPVYGRRLSTSARGLLDCLAQLQLIEPAVSLERQKHNQPYEDIMAILQSLWLAEPENIQGKDSGTEQISPPRSSSGVDMSSGSGGSGKENENHCEDETNNTKTEEKGSLHEDEEVDKVEDVENEENKETEAEPEEETTEQHQIDVDEAEEPVKSEEQDLVPPSQDNPKATENPSSSDKSSANSSSKSRNDNDQETLEDSCSSTPPTVVHAPLSKKLSQDPDPVWILHLLKKLEKQFMNHYITAMSEFKVRWDLDDSHILDTMISELREEVSRRIQRSIEREMQKIQGRAGRGGRSPRPPLGQNLSRESTMTEKRRRILKVMKNQSVKTDSLSDGENTADFSDQRSDDEYCPCDACVRKKMAARPLRTNPNAAEAPVMMEFDLLKILQLKKSPSPTHAAPPQAEAVEEKEEEEKNLEVVDEEEEEEEQGEEGEVDEEEEEGEEETKEDIIPDVVLEETIPEEDEEIGEEEEVLEAIEEEEVEAENEENGEGDEVQEQEEGGGEEGREGETSENGDVEEEEGECQCQCATNEEEGDQTEGEEATAESGDVEETGDNTGEDGEEKTGDEEEKTGDEEGDGAGEEGETSGNEEGTAAEEEVETGTGEEEEVEGETTENGEGEKEEGEVSDSKPEDEEGETTGKDSGEEPSGETGDDSDAKEASNEESKQEEEEEEEGNDSASAEAGDDEEDGDDGTKEEESHEDDKGEESGEKKAEASEEETASPQGQGVTEGEEADAEDSDTDAKRPSDTSVDESAREEAGGSEEKEEEDKEEGVEKEEVKVIRHKKEDLLQQFTRTSVESQPGSLEDIDTDSPRNPVQTIKVPKTTAAESSGGGSGNRRSRSPARVKRRKPKMSDVELEDF</sequence>
<feature type="region of interest" description="Disordered" evidence="6">
    <location>
        <begin position="1847"/>
        <end position="2004"/>
    </location>
</feature>
<reference evidence="8" key="1">
    <citation type="submission" date="2023-08" db="EMBL/GenBank/DDBJ databases">
        <authorList>
            <person name="Alioto T."/>
            <person name="Alioto T."/>
            <person name="Gomez Garrido J."/>
        </authorList>
    </citation>
    <scope>NUCLEOTIDE SEQUENCE</scope>
</reference>
<feature type="compositionally biased region" description="Polar residues" evidence="6">
    <location>
        <begin position="1004"/>
        <end position="1013"/>
    </location>
</feature>
<feature type="domain" description="Doublecortin" evidence="7">
    <location>
        <begin position="41"/>
        <end position="123"/>
    </location>
</feature>
<feature type="compositionally biased region" description="Basic and acidic residues" evidence="6">
    <location>
        <begin position="303"/>
        <end position="315"/>
    </location>
</feature>
<evidence type="ECO:0000313" key="8">
    <source>
        <dbReference type="EMBL" id="CAJ1087054.1"/>
    </source>
</evidence>
<dbReference type="GO" id="GO:0005930">
    <property type="term" value="C:axoneme"/>
    <property type="evidence" value="ECO:0007669"/>
    <property type="project" value="TreeGrafter"/>
</dbReference>
<evidence type="ECO:0000256" key="5">
    <source>
        <dbReference type="ARBA" id="ARBA00023273"/>
    </source>
</evidence>
<feature type="compositionally biased region" description="Polar residues" evidence="6">
    <location>
        <begin position="1270"/>
        <end position="1288"/>
    </location>
</feature>
<feature type="compositionally biased region" description="Polar residues" evidence="6">
    <location>
        <begin position="787"/>
        <end position="796"/>
    </location>
</feature>
<dbReference type="GO" id="GO:0035556">
    <property type="term" value="P:intracellular signal transduction"/>
    <property type="evidence" value="ECO:0007669"/>
    <property type="project" value="InterPro"/>
</dbReference>
<evidence type="ECO:0000256" key="3">
    <source>
        <dbReference type="ARBA" id="ARBA00022490"/>
    </source>
</evidence>
<feature type="compositionally biased region" description="Polar residues" evidence="6">
    <location>
        <begin position="2576"/>
        <end position="2588"/>
    </location>
</feature>
<dbReference type="PANTHER" id="PTHR23005">
    <property type="entry name" value="RETINITIS PIGMENTOSA 1 PROTEIN"/>
    <property type="match status" value="1"/>
</dbReference>
<feature type="compositionally biased region" description="Basic and acidic residues" evidence="6">
    <location>
        <begin position="2440"/>
        <end position="2450"/>
    </location>
</feature>
<keyword evidence="3" id="KW-0963">Cytoplasm</keyword>
<dbReference type="InterPro" id="IPR036572">
    <property type="entry name" value="Doublecortin_dom_sf"/>
</dbReference>
<feature type="compositionally biased region" description="Basic and acidic residues" evidence="6">
    <location>
        <begin position="1470"/>
        <end position="1484"/>
    </location>
</feature>
<feature type="compositionally biased region" description="Basic and acidic residues" evidence="6">
    <location>
        <begin position="830"/>
        <end position="840"/>
    </location>
</feature>
<feature type="region of interest" description="Disordered" evidence="6">
    <location>
        <begin position="405"/>
        <end position="425"/>
    </location>
</feature>
<feature type="compositionally biased region" description="Polar residues" evidence="6">
    <location>
        <begin position="1753"/>
        <end position="1762"/>
    </location>
</feature>
<dbReference type="Proteomes" id="UP001178508">
    <property type="component" value="Chromosome 24"/>
</dbReference>
<feature type="compositionally biased region" description="Low complexity" evidence="6">
    <location>
        <begin position="1961"/>
        <end position="1973"/>
    </location>
</feature>